<dbReference type="InterPro" id="IPR025827">
    <property type="entry name" value="Zn_ribbon_recom_dom"/>
</dbReference>
<accession>A0A938XT35</accession>
<dbReference type="InterPro" id="IPR050639">
    <property type="entry name" value="SSR_resolvase"/>
</dbReference>
<protein>
    <submittedName>
        <fullName evidence="10">Site-specific DNA recombinase</fullName>
    </submittedName>
</protein>
<evidence type="ECO:0000256" key="1">
    <source>
        <dbReference type="ARBA" id="ARBA00022908"/>
    </source>
</evidence>
<dbReference type="PANTHER" id="PTHR30461:SF23">
    <property type="entry name" value="DNA RECOMBINASE-RELATED"/>
    <property type="match status" value="1"/>
</dbReference>
<dbReference type="RefSeq" id="WP_204517658.1">
    <property type="nucleotide sequence ID" value="NZ_BAABIN010000007.1"/>
</dbReference>
<dbReference type="CDD" id="cd00338">
    <property type="entry name" value="Ser_Recombinase"/>
    <property type="match status" value="1"/>
</dbReference>
<feature type="coiled-coil region" evidence="6">
    <location>
        <begin position="374"/>
        <end position="443"/>
    </location>
</feature>
<reference evidence="10" key="1">
    <citation type="submission" date="2021-01" db="EMBL/GenBank/DDBJ databases">
        <title>Genomic Encyclopedia of Type Strains, Phase IV (KMG-IV): sequencing the most valuable type-strain genomes for metagenomic binning, comparative biology and taxonomic classification.</title>
        <authorList>
            <person name="Goeker M."/>
        </authorList>
    </citation>
    <scope>NUCLEOTIDE SEQUENCE</scope>
    <source>
        <strain evidence="10">DSM 25523</strain>
    </source>
</reference>
<dbReference type="PROSITE" id="PS00397">
    <property type="entry name" value="RECOMBINASES_1"/>
    <property type="match status" value="1"/>
</dbReference>
<dbReference type="Pfam" id="PF00239">
    <property type="entry name" value="Resolvase"/>
    <property type="match status" value="1"/>
</dbReference>
<dbReference type="PROSITE" id="PS50192">
    <property type="entry name" value="T_SNARE"/>
    <property type="match status" value="1"/>
</dbReference>
<evidence type="ECO:0000256" key="4">
    <source>
        <dbReference type="PIRSR" id="PIRSR606118-50"/>
    </source>
</evidence>
<feature type="active site" description="O-(5'-phospho-DNA)-serine intermediate" evidence="4 5">
    <location>
        <position position="9"/>
    </location>
</feature>
<evidence type="ECO:0000259" key="9">
    <source>
        <dbReference type="PROSITE" id="PS51737"/>
    </source>
</evidence>
<dbReference type="SMART" id="SM00857">
    <property type="entry name" value="Resolvase"/>
    <property type="match status" value="1"/>
</dbReference>
<dbReference type="InterPro" id="IPR036162">
    <property type="entry name" value="Resolvase-like_N_sf"/>
</dbReference>
<dbReference type="GO" id="GO:0003677">
    <property type="term" value="F:DNA binding"/>
    <property type="evidence" value="ECO:0007669"/>
    <property type="project" value="UniProtKB-KW"/>
</dbReference>
<keyword evidence="11" id="KW-1185">Reference proteome</keyword>
<keyword evidence="2" id="KW-0238">DNA-binding</keyword>
<dbReference type="SUPFAM" id="SSF53041">
    <property type="entry name" value="Resolvase-like"/>
    <property type="match status" value="1"/>
</dbReference>
<dbReference type="InterPro" id="IPR011109">
    <property type="entry name" value="DNA_bind_recombinase_dom"/>
</dbReference>
<dbReference type="Gene3D" id="3.40.50.1390">
    <property type="entry name" value="Resolvase, N-terminal catalytic domain"/>
    <property type="match status" value="1"/>
</dbReference>
<dbReference type="PROSITE" id="PS51736">
    <property type="entry name" value="RECOMBINASES_3"/>
    <property type="match status" value="1"/>
</dbReference>
<dbReference type="Pfam" id="PF07508">
    <property type="entry name" value="Recombinase"/>
    <property type="match status" value="1"/>
</dbReference>
<keyword evidence="6" id="KW-0175">Coiled coil</keyword>
<dbReference type="Pfam" id="PF13408">
    <property type="entry name" value="Zn_ribbon_recom"/>
    <property type="match status" value="1"/>
</dbReference>
<gene>
    <name evidence="10" type="ORF">JOD01_001544</name>
</gene>
<evidence type="ECO:0000259" key="8">
    <source>
        <dbReference type="PROSITE" id="PS51736"/>
    </source>
</evidence>
<dbReference type="PANTHER" id="PTHR30461">
    <property type="entry name" value="DNA-INVERTASE FROM LAMBDOID PROPHAGE"/>
    <property type="match status" value="1"/>
</dbReference>
<organism evidence="10 11">
    <name type="scientific">Brevibacillus fulvus</name>
    <dbReference type="NCBI Taxonomy" id="1125967"/>
    <lineage>
        <taxon>Bacteria</taxon>
        <taxon>Bacillati</taxon>
        <taxon>Bacillota</taxon>
        <taxon>Bacilli</taxon>
        <taxon>Bacillales</taxon>
        <taxon>Paenibacillaceae</taxon>
        <taxon>Brevibacillus</taxon>
    </lineage>
</organism>
<dbReference type="PROSITE" id="PS51737">
    <property type="entry name" value="RECOMBINASE_DNA_BIND"/>
    <property type="match status" value="1"/>
</dbReference>
<dbReference type="GO" id="GO:0015074">
    <property type="term" value="P:DNA integration"/>
    <property type="evidence" value="ECO:0007669"/>
    <property type="project" value="UniProtKB-KW"/>
</dbReference>
<proteinExistence type="predicted"/>
<keyword evidence="3" id="KW-0233">DNA recombination</keyword>
<dbReference type="InterPro" id="IPR000727">
    <property type="entry name" value="T_SNARE_dom"/>
</dbReference>
<dbReference type="InterPro" id="IPR038109">
    <property type="entry name" value="DNA_bind_recomb_sf"/>
</dbReference>
<dbReference type="Gene3D" id="3.90.1750.20">
    <property type="entry name" value="Putative Large Serine Recombinase, Chain B, Domain 2"/>
    <property type="match status" value="1"/>
</dbReference>
<feature type="domain" description="Recombinase" evidence="9">
    <location>
        <begin position="152"/>
        <end position="289"/>
    </location>
</feature>
<dbReference type="EMBL" id="JAFBEB010000004">
    <property type="protein sequence ID" value="MBM7589943.1"/>
    <property type="molecule type" value="Genomic_DNA"/>
</dbReference>
<evidence type="ECO:0000256" key="5">
    <source>
        <dbReference type="PROSITE-ProRule" id="PRU10137"/>
    </source>
</evidence>
<name>A0A938XT35_9BACL</name>
<evidence type="ECO:0000256" key="3">
    <source>
        <dbReference type="ARBA" id="ARBA00023172"/>
    </source>
</evidence>
<evidence type="ECO:0000313" key="11">
    <source>
        <dbReference type="Proteomes" id="UP000717624"/>
    </source>
</evidence>
<evidence type="ECO:0000256" key="6">
    <source>
        <dbReference type="SAM" id="Coils"/>
    </source>
</evidence>
<evidence type="ECO:0000313" key="10">
    <source>
        <dbReference type="EMBL" id="MBM7589943.1"/>
    </source>
</evidence>
<dbReference type="Proteomes" id="UP000717624">
    <property type="component" value="Unassembled WGS sequence"/>
</dbReference>
<keyword evidence="1" id="KW-0229">DNA integration</keyword>
<dbReference type="InterPro" id="IPR006119">
    <property type="entry name" value="Resolv_N"/>
</dbReference>
<dbReference type="AlphaFoldDB" id="A0A938XT35"/>
<dbReference type="InterPro" id="IPR006118">
    <property type="entry name" value="Recombinase_CS"/>
</dbReference>
<feature type="domain" description="Resolvase/invertase-type recombinase catalytic" evidence="8">
    <location>
        <begin position="1"/>
        <end position="144"/>
    </location>
</feature>
<evidence type="ECO:0000256" key="2">
    <source>
        <dbReference type="ARBA" id="ARBA00023125"/>
    </source>
</evidence>
<dbReference type="GO" id="GO:0000150">
    <property type="term" value="F:DNA strand exchange activity"/>
    <property type="evidence" value="ECO:0007669"/>
    <property type="project" value="InterPro"/>
</dbReference>
<comment type="caution">
    <text evidence="10">The sequence shown here is derived from an EMBL/GenBank/DDBJ whole genome shotgun (WGS) entry which is preliminary data.</text>
</comment>
<sequence length="499" mass="57815">MVGIYARVSTEEQAKSGFSLQDQIRECRRKAGGETVIEYIDEGVSGEILDRPALTRLRQDAKRGVIRKVICLDPDRLSRKLMNQLIITDELDQRGIELLFVNGEYAKTPEGNLFYSMRGAIAEFEKAKINERMSRGRKEKARQGRVLRDFKIFGYDYCKEQEKFIINEAEAEIVRLIFNLFTTPQPDIHGINGIARYLTEQGVPTKRGAAVWHRQVVRQILANRTYIGEFYQNRWNTEGMLANRYKQADERRVVQQRPRDEWICIPCPAIVDKAQFEHAQQLLKESRRRWAGKAQHQYLLSGLLRCGECGNTMTGQKASHWGKTVFLYSDRKNTQGAKQPGCGHTVLCEQVDQLVWQSVNRWLGEESDIQEAERLAVREQQQEQLQELARLKRELAKAKNAQSRLLTMLVEHSEMADELEQALRQAKEKITRITKQLQRMEATNIEVSGATSPEHDAVRFYLEVAPEQLTDQDRRELIRRVVREIKVYKSSPAIEIYTF</sequence>
<feature type="domain" description="T-SNARE coiled-coil homology" evidence="7">
    <location>
        <begin position="378"/>
        <end position="440"/>
    </location>
</feature>
<evidence type="ECO:0000259" key="7">
    <source>
        <dbReference type="PROSITE" id="PS50192"/>
    </source>
</evidence>